<keyword evidence="1" id="KW-0472">Membrane</keyword>
<gene>
    <name evidence="3" type="ORF">DICVIV_04946</name>
</gene>
<sequence length="321" mass="37650">MKGYRIIATKFFIKSEAIHAFWFVIGCYLVIIGFLPGLTDRPIIDDNFPPVNVSKDYAIKWNTLESRKYYFELPCRDDLETVNYTHFVEDPQRRCVDEGIGNAKIILIGNSVAYRAYPLIHNILRKRYKTFRLMARGGCPPLSNFCPHFTEAVRKVVKHEKPDILMNIHHSVYPEVMDPIIDLKTDRAFREYQSNINFFSIYSKHIVIDMPYYHFWNNVGEILAKKISQGRPLGDELVATWDQYINQTRYHRKRISSIKCSKCIVNDVSEALFHNKHFYSYDPKTLLARLGDGFHMTPVGLEMLRPLYTKILDELLTRLTR</sequence>
<dbReference type="STRING" id="29172.A0A0D8XYJ5"/>
<dbReference type="GO" id="GO:0000271">
    <property type="term" value="P:polysaccharide biosynthetic process"/>
    <property type="evidence" value="ECO:0007669"/>
    <property type="project" value="TreeGrafter"/>
</dbReference>
<dbReference type="PANTHER" id="PTHR23028">
    <property type="entry name" value="ACETYLTRANSFERASE"/>
    <property type="match status" value="1"/>
</dbReference>
<dbReference type="Proteomes" id="UP000053766">
    <property type="component" value="Unassembled WGS sequence"/>
</dbReference>
<dbReference type="PANTHER" id="PTHR23028:SF53">
    <property type="entry name" value="ACYL_TRANSF_3 DOMAIN-CONTAINING PROTEIN"/>
    <property type="match status" value="1"/>
</dbReference>
<protein>
    <recommendedName>
        <fullName evidence="2">SGNH domain-containing protein</fullName>
    </recommendedName>
</protein>
<dbReference type="GO" id="GO:0016020">
    <property type="term" value="C:membrane"/>
    <property type="evidence" value="ECO:0007669"/>
    <property type="project" value="TreeGrafter"/>
</dbReference>
<reference evidence="4" key="2">
    <citation type="journal article" date="2016" name="Sci. Rep.">
        <title>Dictyocaulus viviparus genome, variome and transcriptome elucidate lungworm biology and support future intervention.</title>
        <authorList>
            <person name="McNulty S.N."/>
            <person name="Strube C."/>
            <person name="Rosa B.A."/>
            <person name="Martin J.C."/>
            <person name="Tyagi R."/>
            <person name="Choi Y.J."/>
            <person name="Wang Q."/>
            <person name="Hallsworth Pepin K."/>
            <person name="Zhang X."/>
            <person name="Ozersky P."/>
            <person name="Wilson R.K."/>
            <person name="Sternberg P.W."/>
            <person name="Gasser R.B."/>
            <person name="Mitreva M."/>
        </authorList>
    </citation>
    <scope>NUCLEOTIDE SEQUENCE [LARGE SCALE GENOMIC DNA]</scope>
    <source>
        <strain evidence="4">HannoverDv2000</strain>
    </source>
</reference>
<dbReference type="EMBL" id="KN716251">
    <property type="protein sequence ID" value="KJH48917.1"/>
    <property type="molecule type" value="Genomic_DNA"/>
</dbReference>
<dbReference type="OrthoDB" id="92766at2759"/>
<accession>A0A0D8XYJ5</accession>
<keyword evidence="1" id="KW-1133">Transmembrane helix</keyword>
<evidence type="ECO:0000313" key="4">
    <source>
        <dbReference type="Proteomes" id="UP000053766"/>
    </source>
</evidence>
<proteinExistence type="predicted"/>
<name>A0A0D8XYJ5_DICVI</name>
<reference evidence="3 4" key="1">
    <citation type="submission" date="2013-11" db="EMBL/GenBank/DDBJ databases">
        <title>Draft genome of the bovine lungworm Dictyocaulus viviparus.</title>
        <authorList>
            <person name="Mitreva M."/>
        </authorList>
    </citation>
    <scope>NUCLEOTIDE SEQUENCE [LARGE SCALE GENOMIC DNA]</scope>
    <source>
        <strain evidence="3 4">HannoverDv2000</strain>
    </source>
</reference>
<organism evidence="3 4">
    <name type="scientific">Dictyocaulus viviparus</name>
    <name type="common">Bovine lungworm</name>
    <dbReference type="NCBI Taxonomy" id="29172"/>
    <lineage>
        <taxon>Eukaryota</taxon>
        <taxon>Metazoa</taxon>
        <taxon>Ecdysozoa</taxon>
        <taxon>Nematoda</taxon>
        <taxon>Chromadorea</taxon>
        <taxon>Rhabditida</taxon>
        <taxon>Rhabditina</taxon>
        <taxon>Rhabditomorpha</taxon>
        <taxon>Strongyloidea</taxon>
        <taxon>Metastrongylidae</taxon>
        <taxon>Dictyocaulus</taxon>
    </lineage>
</organism>
<dbReference type="PROSITE" id="PS51257">
    <property type="entry name" value="PROKAR_LIPOPROTEIN"/>
    <property type="match status" value="1"/>
</dbReference>
<evidence type="ECO:0000256" key="1">
    <source>
        <dbReference type="SAM" id="Phobius"/>
    </source>
</evidence>
<feature type="transmembrane region" description="Helical" evidence="1">
    <location>
        <begin position="20"/>
        <end position="38"/>
    </location>
</feature>
<keyword evidence="1" id="KW-0812">Transmembrane</keyword>
<evidence type="ECO:0000313" key="3">
    <source>
        <dbReference type="EMBL" id="KJH48917.1"/>
    </source>
</evidence>
<dbReference type="InterPro" id="IPR050879">
    <property type="entry name" value="Acyltransferase_3"/>
</dbReference>
<feature type="domain" description="SGNH" evidence="2">
    <location>
        <begin position="92"/>
        <end position="309"/>
    </location>
</feature>
<dbReference type="Pfam" id="PF19040">
    <property type="entry name" value="SGNH"/>
    <property type="match status" value="1"/>
</dbReference>
<dbReference type="AlphaFoldDB" id="A0A0D8XYJ5"/>
<keyword evidence="4" id="KW-1185">Reference proteome</keyword>
<evidence type="ECO:0000259" key="2">
    <source>
        <dbReference type="Pfam" id="PF19040"/>
    </source>
</evidence>
<dbReference type="InterPro" id="IPR043968">
    <property type="entry name" value="SGNH"/>
</dbReference>